<keyword evidence="4" id="KW-1185">Reference proteome</keyword>
<feature type="region of interest" description="Disordered" evidence="1">
    <location>
        <begin position="53"/>
        <end position="104"/>
    </location>
</feature>
<reference evidence="2" key="1">
    <citation type="submission" date="2023-06" db="EMBL/GenBank/DDBJ databases">
        <authorList>
            <person name="Kurt Z."/>
        </authorList>
    </citation>
    <scope>NUCLEOTIDE SEQUENCE</scope>
</reference>
<reference evidence="3 4" key="2">
    <citation type="submission" date="2024-07" db="EMBL/GenBank/DDBJ databases">
        <authorList>
            <person name="Akdeniz Z."/>
        </authorList>
    </citation>
    <scope>NUCLEOTIDE SEQUENCE [LARGE SCALE GENOMIC DNA]</scope>
</reference>
<evidence type="ECO:0000313" key="3">
    <source>
        <dbReference type="EMBL" id="CAL6035496.1"/>
    </source>
</evidence>
<dbReference type="EMBL" id="CATOUU010000836">
    <property type="protein sequence ID" value="CAI9953073.1"/>
    <property type="molecule type" value="Genomic_DNA"/>
</dbReference>
<feature type="compositionally biased region" description="Basic and acidic residues" evidence="1">
    <location>
        <begin position="57"/>
        <end position="72"/>
    </location>
</feature>
<sequence length="104" mass="12027">MKSAPRLLQKIQRFSFYNTVFVQIVKSVKTYIKTYCSGISSYYEHVVQKSPQYESSCQHDRTNSQRKQDFSRTRRSFTRRKASQATSAPGPSPLTPLSTRPVPF</sequence>
<protein>
    <submittedName>
        <fullName evidence="3">Hypothetical_protein</fullName>
    </submittedName>
</protein>
<accession>A0AA86QDS8</accession>
<dbReference type="Proteomes" id="UP001642409">
    <property type="component" value="Unassembled WGS sequence"/>
</dbReference>
<dbReference type="AlphaFoldDB" id="A0AA86QDS8"/>
<evidence type="ECO:0000256" key="1">
    <source>
        <dbReference type="SAM" id="MobiDB-lite"/>
    </source>
</evidence>
<feature type="compositionally biased region" description="Basic residues" evidence="1">
    <location>
        <begin position="73"/>
        <end position="82"/>
    </location>
</feature>
<comment type="caution">
    <text evidence="2">The sequence shown here is derived from an EMBL/GenBank/DDBJ whole genome shotgun (WGS) entry which is preliminary data.</text>
</comment>
<dbReference type="EMBL" id="CAXDID020000131">
    <property type="protein sequence ID" value="CAL6035496.1"/>
    <property type="molecule type" value="Genomic_DNA"/>
</dbReference>
<proteinExistence type="predicted"/>
<name>A0AA86QDS8_9EUKA</name>
<organism evidence="2">
    <name type="scientific">Hexamita inflata</name>
    <dbReference type="NCBI Taxonomy" id="28002"/>
    <lineage>
        <taxon>Eukaryota</taxon>
        <taxon>Metamonada</taxon>
        <taxon>Diplomonadida</taxon>
        <taxon>Hexamitidae</taxon>
        <taxon>Hexamitinae</taxon>
        <taxon>Hexamita</taxon>
    </lineage>
</organism>
<evidence type="ECO:0000313" key="2">
    <source>
        <dbReference type="EMBL" id="CAI9953073.1"/>
    </source>
</evidence>
<evidence type="ECO:0000313" key="4">
    <source>
        <dbReference type="Proteomes" id="UP001642409"/>
    </source>
</evidence>
<gene>
    <name evidence="3" type="ORF">HINF_LOCUS35957</name>
    <name evidence="2" type="ORF">HINF_LOCUS40718</name>
</gene>